<evidence type="ECO:0000256" key="3">
    <source>
        <dbReference type="ARBA" id="ARBA00023163"/>
    </source>
</evidence>
<dbReference type="InterPro" id="IPR036390">
    <property type="entry name" value="WH_DNA-bd_sf"/>
</dbReference>
<dbReference type="RefSeq" id="WP_137248392.1">
    <property type="nucleotide sequence ID" value="NZ_SZQA01000017.1"/>
</dbReference>
<organism evidence="5 6">
    <name type="scientific">Herbidospora galbida</name>
    <dbReference type="NCBI Taxonomy" id="2575442"/>
    <lineage>
        <taxon>Bacteria</taxon>
        <taxon>Bacillati</taxon>
        <taxon>Actinomycetota</taxon>
        <taxon>Actinomycetes</taxon>
        <taxon>Streptosporangiales</taxon>
        <taxon>Streptosporangiaceae</taxon>
        <taxon>Herbidospora</taxon>
    </lineage>
</organism>
<accession>A0A4U3MDD8</accession>
<keyword evidence="2" id="KW-0238">DNA-binding</keyword>
<dbReference type="GO" id="GO:0003700">
    <property type="term" value="F:DNA-binding transcription factor activity"/>
    <property type="evidence" value="ECO:0007669"/>
    <property type="project" value="InterPro"/>
</dbReference>
<protein>
    <submittedName>
        <fullName evidence="5">GntR family transcriptional regulator</fullName>
    </submittedName>
</protein>
<dbReference type="GO" id="GO:0003677">
    <property type="term" value="F:DNA binding"/>
    <property type="evidence" value="ECO:0007669"/>
    <property type="project" value="UniProtKB-KW"/>
</dbReference>
<dbReference type="SUPFAM" id="SSF46785">
    <property type="entry name" value="Winged helix' DNA-binding domain"/>
    <property type="match status" value="1"/>
</dbReference>
<keyword evidence="3" id="KW-0804">Transcription</keyword>
<evidence type="ECO:0000313" key="6">
    <source>
        <dbReference type="Proteomes" id="UP000308705"/>
    </source>
</evidence>
<proteinExistence type="predicted"/>
<keyword evidence="1" id="KW-0805">Transcription regulation</keyword>
<dbReference type="InterPro" id="IPR036388">
    <property type="entry name" value="WH-like_DNA-bd_sf"/>
</dbReference>
<reference evidence="5 6" key="1">
    <citation type="submission" date="2019-04" db="EMBL/GenBank/DDBJ databases">
        <title>Herbidospora sp. NEAU-GS14.nov., a novel actinomycete isolated from soil.</title>
        <authorList>
            <person name="Han L."/>
        </authorList>
    </citation>
    <scope>NUCLEOTIDE SEQUENCE [LARGE SCALE GENOMIC DNA]</scope>
    <source>
        <strain evidence="5 6">NEAU-GS14</strain>
    </source>
</reference>
<name>A0A4U3MDD8_9ACTN</name>
<dbReference type="Gene3D" id="1.10.10.10">
    <property type="entry name" value="Winged helix-like DNA-binding domain superfamily/Winged helix DNA-binding domain"/>
    <property type="match status" value="1"/>
</dbReference>
<dbReference type="EMBL" id="SZQA01000017">
    <property type="protein sequence ID" value="TKK87195.1"/>
    <property type="molecule type" value="Genomic_DNA"/>
</dbReference>
<evidence type="ECO:0000259" key="4">
    <source>
        <dbReference type="PROSITE" id="PS50949"/>
    </source>
</evidence>
<dbReference type="InterPro" id="IPR000524">
    <property type="entry name" value="Tscrpt_reg_HTH_GntR"/>
</dbReference>
<dbReference type="PANTHER" id="PTHR38445">
    <property type="entry name" value="HTH-TYPE TRANSCRIPTIONAL REPRESSOR YTRA"/>
    <property type="match status" value="1"/>
</dbReference>
<dbReference type="PANTHER" id="PTHR38445:SF7">
    <property type="entry name" value="GNTR-FAMILY TRANSCRIPTIONAL REGULATOR"/>
    <property type="match status" value="1"/>
</dbReference>
<evidence type="ECO:0000256" key="1">
    <source>
        <dbReference type="ARBA" id="ARBA00023015"/>
    </source>
</evidence>
<dbReference type="Proteomes" id="UP000308705">
    <property type="component" value="Unassembled WGS sequence"/>
</dbReference>
<dbReference type="OrthoDB" id="3192286at2"/>
<dbReference type="CDD" id="cd07377">
    <property type="entry name" value="WHTH_GntR"/>
    <property type="match status" value="1"/>
</dbReference>
<dbReference type="AlphaFoldDB" id="A0A4U3MDD8"/>
<evidence type="ECO:0000313" key="5">
    <source>
        <dbReference type="EMBL" id="TKK87195.1"/>
    </source>
</evidence>
<evidence type="ECO:0000256" key="2">
    <source>
        <dbReference type="ARBA" id="ARBA00023125"/>
    </source>
</evidence>
<keyword evidence="6" id="KW-1185">Reference proteome</keyword>
<comment type="caution">
    <text evidence="5">The sequence shown here is derived from an EMBL/GenBank/DDBJ whole genome shotgun (WGS) entry which is preliminary data.</text>
</comment>
<sequence length="129" mass="14036">MRLSIDPSSAEPLFDQIARSIRHALANGLLRTGDRLPPARDLANDIQVNLHTVLRAYALLRDEGLLEVRRGRGTVVVAQPPGVGDPRLARAIAHVAAEAHRVGLTQGRLVELVVHAFQSGPSYDKILDQ</sequence>
<dbReference type="Pfam" id="PF00392">
    <property type="entry name" value="GntR"/>
    <property type="match status" value="1"/>
</dbReference>
<dbReference type="PROSITE" id="PS50949">
    <property type="entry name" value="HTH_GNTR"/>
    <property type="match status" value="1"/>
</dbReference>
<feature type="domain" description="HTH gntR-type" evidence="4">
    <location>
        <begin position="11"/>
        <end position="79"/>
    </location>
</feature>
<gene>
    <name evidence="5" type="ORF">FDA94_18955</name>
</gene>
<dbReference type="SMART" id="SM00345">
    <property type="entry name" value="HTH_GNTR"/>
    <property type="match status" value="1"/>
</dbReference>